<evidence type="ECO:0000256" key="6">
    <source>
        <dbReference type="ARBA" id="ARBA00023002"/>
    </source>
</evidence>
<keyword evidence="6" id="KW-0560">Oxidoreductase</keyword>
<proteinExistence type="inferred from homology"/>
<evidence type="ECO:0000256" key="7">
    <source>
        <dbReference type="ARBA" id="ARBA00023033"/>
    </source>
</evidence>
<dbReference type="Proteomes" id="UP000717328">
    <property type="component" value="Unassembled WGS sequence"/>
</dbReference>
<dbReference type="Gene3D" id="3.50.50.60">
    <property type="entry name" value="FAD/NAD(P)-binding domain"/>
    <property type="match status" value="2"/>
</dbReference>
<reference evidence="8" key="1">
    <citation type="submission" date="2021-02" db="EMBL/GenBank/DDBJ databases">
        <authorList>
            <person name="Nieuwenhuis M."/>
            <person name="Van De Peppel L.J.J."/>
        </authorList>
    </citation>
    <scope>NUCLEOTIDE SEQUENCE</scope>
    <source>
        <strain evidence="8">D49</strain>
    </source>
</reference>
<dbReference type="PANTHER" id="PTHR43098">
    <property type="entry name" value="L-ORNITHINE N(5)-MONOOXYGENASE-RELATED"/>
    <property type="match status" value="1"/>
</dbReference>
<organism evidence="8 9">
    <name type="scientific">Sphagnurus paluster</name>
    <dbReference type="NCBI Taxonomy" id="117069"/>
    <lineage>
        <taxon>Eukaryota</taxon>
        <taxon>Fungi</taxon>
        <taxon>Dikarya</taxon>
        <taxon>Basidiomycota</taxon>
        <taxon>Agaricomycotina</taxon>
        <taxon>Agaricomycetes</taxon>
        <taxon>Agaricomycetidae</taxon>
        <taxon>Agaricales</taxon>
        <taxon>Tricholomatineae</taxon>
        <taxon>Lyophyllaceae</taxon>
        <taxon>Sphagnurus</taxon>
    </lineage>
</organism>
<keyword evidence="5" id="KW-0521">NADP</keyword>
<evidence type="ECO:0008006" key="10">
    <source>
        <dbReference type="Google" id="ProtNLM"/>
    </source>
</evidence>
<gene>
    <name evidence="8" type="ORF">H0H81_005775</name>
</gene>
<dbReference type="Pfam" id="PF00743">
    <property type="entry name" value="FMO-like"/>
    <property type="match status" value="1"/>
</dbReference>
<dbReference type="AlphaFoldDB" id="A0A9P7FYD6"/>
<evidence type="ECO:0000313" key="9">
    <source>
        <dbReference type="Proteomes" id="UP000717328"/>
    </source>
</evidence>
<dbReference type="PANTHER" id="PTHR43098:SF3">
    <property type="entry name" value="L-ORNITHINE N(5)-MONOOXYGENASE-RELATED"/>
    <property type="match status" value="1"/>
</dbReference>
<dbReference type="InterPro" id="IPR050775">
    <property type="entry name" value="FAD-binding_Monooxygenases"/>
</dbReference>
<keyword evidence="3" id="KW-0285">Flavoprotein</keyword>
<dbReference type="InterPro" id="IPR036188">
    <property type="entry name" value="FAD/NAD-bd_sf"/>
</dbReference>
<evidence type="ECO:0000256" key="2">
    <source>
        <dbReference type="ARBA" id="ARBA00010139"/>
    </source>
</evidence>
<reference evidence="8" key="2">
    <citation type="submission" date="2021-10" db="EMBL/GenBank/DDBJ databases">
        <title>Phylogenomics reveals ancestral predisposition of the termite-cultivated fungus Termitomyces towards a domesticated lifestyle.</title>
        <authorList>
            <person name="Auxier B."/>
            <person name="Grum-Grzhimaylo A."/>
            <person name="Cardenas M.E."/>
            <person name="Lodge J.D."/>
            <person name="Laessoe T."/>
            <person name="Pedersen O."/>
            <person name="Smith M.E."/>
            <person name="Kuyper T.W."/>
            <person name="Franco-Molano E.A."/>
            <person name="Baroni T.J."/>
            <person name="Aanen D.K."/>
        </authorList>
    </citation>
    <scope>NUCLEOTIDE SEQUENCE</scope>
    <source>
        <strain evidence="8">D49</strain>
    </source>
</reference>
<evidence type="ECO:0000256" key="1">
    <source>
        <dbReference type="ARBA" id="ARBA00001974"/>
    </source>
</evidence>
<accession>A0A9P7FYD6</accession>
<evidence type="ECO:0000313" key="8">
    <source>
        <dbReference type="EMBL" id="KAG5637092.1"/>
    </source>
</evidence>
<dbReference type="OrthoDB" id="66881at2759"/>
<dbReference type="InterPro" id="IPR020946">
    <property type="entry name" value="Flavin_mOase-like"/>
</dbReference>
<evidence type="ECO:0000256" key="3">
    <source>
        <dbReference type="ARBA" id="ARBA00022630"/>
    </source>
</evidence>
<dbReference type="SUPFAM" id="SSF51905">
    <property type="entry name" value="FAD/NAD(P)-binding domain"/>
    <property type="match status" value="2"/>
</dbReference>
<comment type="similarity">
    <text evidence="2">Belongs to the FAD-binding monooxygenase family.</text>
</comment>
<comment type="caution">
    <text evidence="8">The sequence shown here is derived from an EMBL/GenBank/DDBJ whole genome shotgun (WGS) entry which is preliminary data.</text>
</comment>
<protein>
    <recommendedName>
        <fullName evidence="10">Cyclopentanone 1,2-monooxygenase</fullName>
    </recommendedName>
</protein>
<dbReference type="GO" id="GO:0050660">
    <property type="term" value="F:flavin adenine dinucleotide binding"/>
    <property type="evidence" value="ECO:0007669"/>
    <property type="project" value="InterPro"/>
</dbReference>
<comment type="cofactor">
    <cofactor evidence="1">
        <name>FAD</name>
        <dbReference type="ChEBI" id="CHEBI:57692"/>
    </cofactor>
</comment>
<evidence type="ECO:0000256" key="5">
    <source>
        <dbReference type="ARBA" id="ARBA00022857"/>
    </source>
</evidence>
<evidence type="ECO:0000256" key="4">
    <source>
        <dbReference type="ARBA" id="ARBA00022827"/>
    </source>
</evidence>
<keyword evidence="7" id="KW-0503">Monooxygenase</keyword>
<dbReference type="GO" id="GO:0050661">
    <property type="term" value="F:NADP binding"/>
    <property type="evidence" value="ECO:0007669"/>
    <property type="project" value="InterPro"/>
</dbReference>
<dbReference type="EMBL" id="JABCKI010005861">
    <property type="protein sequence ID" value="KAG5637092.1"/>
    <property type="molecule type" value="Genomic_DNA"/>
</dbReference>
<name>A0A9P7FYD6_9AGAR</name>
<sequence length="545" mass="60982">MSTNEKANHGGEEIDVLVVGAGFSGLYQLHKLRKAGFSVKVFEAGKGIGGVWHWNCYPGARVDSDYFLYQYSLEELWKDWTWTERFPDRQELVAYFDYVDKKLDLSRDISFDTRVTSATFDTTADRWVVSTQNGRTIRSRFLSLCTGLAAKTLFPDYPGLNSFKGVVHHTSLWPQGGVDLTGKRVGVLGTGSSGLQVIQESDPIVAHLTVFQRIPNLALPMGQRKVTEQEQNELKKELYPIIFRRRVQTFAGFHYTLVDRSLLDLTPEERRLMLEDLWGRGGFYYWLAAHQDIFSSEEANKIVYDFWRDKVRKRLTDPVMQAKLAPEVPPHPFGTKQPSLDRCYYEVLNQPNVTLVDLQETPIVEITPSGVKTKDGVEHALDVLVLATGFDALTGSISQIDIRGTDGTPIGEKWGKGVATYLGLSSAGYPNMFFPYGPQAPTGFCNGPSCLEVQSDWIVECLTYMREHKHTRIDATPAAEAAWGARIQELAAPGLWDRAKSWYVGANVPGKPVAQINFTGGLPMYAKLCRESAEGGYVGFTLSHL</sequence>
<keyword evidence="9" id="KW-1185">Reference proteome</keyword>
<keyword evidence="4" id="KW-0274">FAD</keyword>
<dbReference type="GO" id="GO:0004499">
    <property type="term" value="F:N,N-dimethylaniline monooxygenase activity"/>
    <property type="evidence" value="ECO:0007669"/>
    <property type="project" value="InterPro"/>
</dbReference>